<dbReference type="AlphaFoldDB" id="A0ABD3XSL4"/>
<organism evidence="1 2">
    <name type="scientific">Sinanodonta woodiana</name>
    <name type="common">Chinese pond mussel</name>
    <name type="synonym">Anodonta woodiana</name>
    <dbReference type="NCBI Taxonomy" id="1069815"/>
    <lineage>
        <taxon>Eukaryota</taxon>
        <taxon>Metazoa</taxon>
        <taxon>Spiralia</taxon>
        <taxon>Lophotrochozoa</taxon>
        <taxon>Mollusca</taxon>
        <taxon>Bivalvia</taxon>
        <taxon>Autobranchia</taxon>
        <taxon>Heteroconchia</taxon>
        <taxon>Palaeoheterodonta</taxon>
        <taxon>Unionida</taxon>
        <taxon>Unionoidea</taxon>
        <taxon>Unionidae</taxon>
        <taxon>Unioninae</taxon>
        <taxon>Sinanodonta</taxon>
    </lineage>
</organism>
<dbReference type="Proteomes" id="UP001634394">
    <property type="component" value="Unassembled WGS sequence"/>
</dbReference>
<reference evidence="1 2" key="1">
    <citation type="submission" date="2024-11" db="EMBL/GenBank/DDBJ databases">
        <title>Chromosome-level genome assembly of the freshwater bivalve Anodonta woodiana.</title>
        <authorList>
            <person name="Chen X."/>
        </authorList>
    </citation>
    <scope>NUCLEOTIDE SEQUENCE [LARGE SCALE GENOMIC DNA]</scope>
    <source>
        <strain evidence="1">MN2024</strain>
        <tissue evidence="1">Gills</tissue>
    </source>
</reference>
<proteinExistence type="predicted"/>
<protein>
    <submittedName>
        <fullName evidence="1">Uncharacterized protein</fullName>
    </submittedName>
</protein>
<dbReference type="EMBL" id="JBJQND010000001">
    <property type="protein sequence ID" value="KAL3889206.1"/>
    <property type="molecule type" value="Genomic_DNA"/>
</dbReference>
<keyword evidence="2" id="KW-1185">Reference proteome</keyword>
<name>A0ABD3XSL4_SINWO</name>
<gene>
    <name evidence="1" type="ORF">ACJMK2_001554</name>
</gene>
<feature type="non-terminal residue" evidence="1">
    <location>
        <position position="1"/>
    </location>
</feature>
<accession>A0ABD3XSL4</accession>
<evidence type="ECO:0000313" key="1">
    <source>
        <dbReference type="EMBL" id="KAL3889206.1"/>
    </source>
</evidence>
<sequence>RVATMLDKLIIGQKYNSHQRRTRRGIYLQGISSQLLLSTEYSSQRRRHHYAQIQIFQS</sequence>
<evidence type="ECO:0000313" key="2">
    <source>
        <dbReference type="Proteomes" id="UP001634394"/>
    </source>
</evidence>
<comment type="caution">
    <text evidence="1">The sequence shown here is derived from an EMBL/GenBank/DDBJ whole genome shotgun (WGS) entry which is preliminary data.</text>
</comment>